<name>A0A2P6NRI7_9EUKA</name>
<organism evidence="2 3">
    <name type="scientific">Planoprotostelium fungivorum</name>
    <dbReference type="NCBI Taxonomy" id="1890364"/>
    <lineage>
        <taxon>Eukaryota</taxon>
        <taxon>Amoebozoa</taxon>
        <taxon>Evosea</taxon>
        <taxon>Variosea</taxon>
        <taxon>Cavosteliida</taxon>
        <taxon>Cavosteliaceae</taxon>
        <taxon>Planoprotostelium</taxon>
    </lineage>
</organism>
<gene>
    <name evidence="2" type="ORF">PROFUN_05230</name>
</gene>
<dbReference type="Gene3D" id="3.30.530.20">
    <property type="match status" value="1"/>
</dbReference>
<proteinExistence type="predicted"/>
<evidence type="ECO:0000256" key="1">
    <source>
        <dbReference type="SAM" id="MobiDB-lite"/>
    </source>
</evidence>
<evidence type="ECO:0000313" key="3">
    <source>
        <dbReference type="Proteomes" id="UP000241769"/>
    </source>
</evidence>
<protein>
    <submittedName>
        <fullName evidence="2">Uncharacterized protein</fullName>
    </submittedName>
</protein>
<accession>A0A2P6NRI7</accession>
<dbReference type="InParanoid" id="A0A2P6NRI7"/>
<dbReference type="InterPro" id="IPR023393">
    <property type="entry name" value="START-like_dom_sf"/>
</dbReference>
<dbReference type="AlphaFoldDB" id="A0A2P6NRI7"/>
<dbReference type="EMBL" id="MDYQ01000029">
    <property type="protein sequence ID" value="PRP86592.1"/>
    <property type="molecule type" value="Genomic_DNA"/>
</dbReference>
<feature type="region of interest" description="Disordered" evidence="1">
    <location>
        <begin position="1"/>
        <end position="24"/>
    </location>
</feature>
<dbReference type="SUPFAM" id="SSF55961">
    <property type="entry name" value="Bet v1-like"/>
    <property type="match status" value="1"/>
</dbReference>
<comment type="caution">
    <text evidence="2">The sequence shown here is derived from an EMBL/GenBank/DDBJ whole genome shotgun (WGS) entry which is preliminary data.</text>
</comment>
<feature type="compositionally biased region" description="Low complexity" evidence="1">
    <location>
        <begin position="8"/>
        <end position="23"/>
    </location>
</feature>
<sequence>MGVERTPSQVSITSTRSTSSASVETDRHIRVQAILQNDFTSVPNILSIVPPNEWSILADHLYAYHSEIDAWPLVLWASSQRSAGDMVLSDQQFHDMVLKRNVFSEQFVRWNKRLIQEFYQKAKLSYNDFNDFTGEDEKQKISDLLSIILQNYAECPFEDIPLMFLKTAAIFKGIIGLGDDYLDNMHLFYMGESIVPLVLNPTLVNLDDLHYVRPVKLQALLNECGRLLLRYGQIKKNPLEEPYQSMMKHWAETTTATVPLRFSFEEVEVMEKIWRAQRTINSKKLKKLEEAITELVEGHTDDARTDGLSETSEYGLCKFSDKLNDPKWKFSKQEKGITEYTWYKGEGIGGRVEAEIKGDISQLKKIVEDVFRNIKLFSHLEMEELDKETSTIQFRVHAPFPFSPRYISADIHYHTNNGESSAIFYYSERNKTPSGHQRAKMLLSGIQVTAKGRDRVKVAVMLHMDMCSSIPNWAASGQSSSIKKNISKLLRS</sequence>
<keyword evidence="3" id="KW-1185">Reference proteome</keyword>
<dbReference type="Proteomes" id="UP000241769">
    <property type="component" value="Unassembled WGS sequence"/>
</dbReference>
<reference evidence="2 3" key="1">
    <citation type="journal article" date="2018" name="Genome Biol. Evol.">
        <title>Multiple Roots of Fruiting Body Formation in Amoebozoa.</title>
        <authorList>
            <person name="Hillmann F."/>
            <person name="Forbes G."/>
            <person name="Novohradska S."/>
            <person name="Ferling I."/>
            <person name="Riege K."/>
            <person name="Groth M."/>
            <person name="Westermann M."/>
            <person name="Marz M."/>
            <person name="Spaller T."/>
            <person name="Winckler T."/>
            <person name="Schaap P."/>
            <person name="Glockner G."/>
        </authorList>
    </citation>
    <scope>NUCLEOTIDE SEQUENCE [LARGE SCALE GENOMIC DNA]</scope>
    <source>
        <strain evidence="2 3">Jena</strain>
    </source>
</reference>
<evidence type="ECO:0000313" key="2">
    <source>
        <dbReference type="EMBL" id="PRP86592.1"/>
    </source>
</evidence>